<comment type="caution">
    <text evidence="2">The sequence shown here is derived from an EMBL/GenBank/DDBJ whole genome shotgun (WGS) entry which is preliminary data.</text>
</comment>
<feature type="chain" id="PRO_5040756958" evidence="1">
    <location>
        <begin position="18"/>
        <end position="191"/>
    </location>
</feature>
<gene>
    <name evidence="2" type="ORF">N7530_006255</name>
</gene>
<evidence type="ECO:0000313" key="2">
    <source>
        <dbReference type="EMBL" id="KAJ5472254.1"/>
    </source>
</evidence>
<dbReference type="OrthoDB" id="2562973at2759"/>
<dbReference type="Proteomes" id="UP001147760">
    <property type="component" value="Unassembled WGS sequence"/>
</dbReference>
<keyword evidence="3" id="KW-1185">Reference proteome</keyword>
<evidence type="ECO:0000313" key="3">
    <source>
        <dbReference type="Proteomes" id="UP001147760"/>
    </source>
</evidence>
<reference evidence="2" key="2">
    <citation type="journal article" date="2023" name="IMA Fungus">
        <title>Comparative genomic study of the Penicillium genus elucidates a diverse pangenome and 15 lateral gene transfer events.</title>
        <authorList>
            <person name="Petersen C."/>
            <person name="Sorensen T."/>
            <person name="Nielsen M.R."/>
            <person name="Sondergaard T.E."/>
            <person name="Sorensen J.L."/>
            <person name="Fitzpatrick D.A."/>
            <person name="Frisvad J.C."/>
            <person name="Nielsen K.L."/>
        </authorList>
    </citation>
    <scope>NUCLEOTIDE SEQUENCE</scope>
    <source>
        <strain evidence="2">IBT 17660</strain>
    </source>
</reference>
<dbReference type="EMBL" id="JAPWDO010000004">
    <property type="protein sequence ID" value="KAJ5472254.1"/>
    <property type="molecule type" value="Genomic_DNA"/>
</dbReference>
<name>A0A9X0BM37_9EURO</name>
<keyword evidence="1" id="KW-0732">Signal</keyword>
<evidence type="ECO:0000256" key="1">
    <source>
        <dbReference type="SAM" id="SignalP"/>
    </source>
</evidence>
<accession>A0A9X0BM37</accession>
<sequence>MKFSVLALTVILGVTLANETVPISKADRDQCVRETSKGSSESWCCDYTDCPGCYFKQRCCQKEYGVPTEEGFCYCGLQLRVSYKLYNRYRKSWLIADIEGIYHEEHHYFGYLFYGPEDRASGFMFKLPDAGTARGGIHRDMAVELVLCDEEDQLAAVVQRFVNDETTLLVSRDNVTNDDTIAHPAVLEYVS</sequence>
<proteinExistence type="predicted"/>
<dbReference type="AlphaFoldDB" id="A0A9X0BM37"/>
<organism evidence="2 3">
    <name type="scientific">Penicillium desertorum</name>
    <dbReference type="NCBI Taxonomy" id="1303715"/>
    <lineage>
        <taxon>Eukaryota</taxon>
        <taxon>Fungi</taxon>
        <taxon>Dikarya</taxon>
        <taxon>Ascomycota</taxon>
        <taxon>Pezizomycotina</taxon>
        <taxon>Eurotiomycetes</taxon>
        <taxon>Eurotiomycetidae</taxon>
        <taxon>Eurotiales</taxon>
        <taxon>Aspergillaceae</taxon>
        <taxon>Penicillium</taxon>
    </lineage>
</organism>
<protein>
    <submittedName>
        <fullName evidence="2">Uncharacterized protein</fullName>
    </submittedName>
</protein>
<reference evidence="2" key="1">
    <citation type="submission" date="2022-12" db="EMBL/GenBank/DDBJ databases">
        <authorList>
            <person name="Petersen C."/>
        </authorList>
    </citation>
    <scope>NUCLEOTIDE SEQUENCE</scope>
    <source>
        <strain evidence="2">IBT 17660</strain>
    </source>
</reference>
<feature type="signal peptide" evidence="1">
    <location>
        <begin position="1"/>
        <end position="17"/>
    </location>
</feature>